<proteinExistence type="predicted"/>
<reference evidence="4 6" key="1">
    <citation type="submission" date="2021-07" db="EMBL/GenBank/DDBJ databases">
        <authorList>
            <person name="Imarazene B."/>
            <person name="Zahm M."/>
            <person name="Klopp C."/>
            <person name="Cabau C."/>
            <person name="Beille S."/>
            <person name="Jouanno E."/>
            <person name="Castinel A."/>
            <person name="Lluch J."/>
            <person name="Gil L."/>
            <person name="Kuchtly C."/>
            <person name="Lopez Roques C."/>
            <person name="Donnadieu C."/>
            <person name="Parrinello H."/>
            <person name="Journot L."/>
            <person name="Du K."/>
            <person name="Schartl M."/>
            <person name="Retaux S."/>
            <person name="Guiguen Y."/>
        </authorList>
    </citation>
    <scope>NUCLEOTIDE SEQUENCE [LARGE SCALE GENOMIC DNA]</scope>
    <source>
        <strain evidence="4">Pach_M1</strain>
        <tissue evidence="4">Testis</tissue>
    </source>
</reference>
<evidence type="ECO:0000313" key="4">
    <source>
        <dbReference type="EMBL" id="KAG9278187.1"/>
    </source>
</evidence>
<evidence type="ECO:0000256" key="2">
    <source>
        <dbReference type="SAM" id="MobiDB-lite"/>
    </source>
</evidence>
<dbReference type="Proteomes" id="UP000752171">
    <property type="component" value="Unassembled WGS sequence"/>
</dbReference>
<dbReference type="PANTHER" id="PTHR33977">
    <property type="entry name" value="ZINC ION BINDING PROTEIN"/>
    <property type="match status" value="1"/>
</dbReference>
<accession>A0A8T2M543</accession>
<evidence type="ECO:0000313" key="6">
    <source>
        <dbReference type="Proteomes" id="UP000752171"/>
    </source>
</evidence>
<comment type="caution">
    <text evidence="4">The sequence shown here is derived from an EMBL/GenBank/DDBJ whole genome shotgun (WGS) entry which is preliminary data.</text>
</comment>
<keyword evidence="1" id="KW-0863">Zinc-finger</keyword>
<dbReference type="EMBL" id="JAICCE010000004">
    <property type="protein sequence ID" value="KAG9278187.1"/>
    <property type="molecule type" value="Genomic_DNA"/>
</dbReference>
<protein>
    <recommendedName>
        <fullName evidence="3">SWIM-type domain-containing protein</fullName>
    </recommendedName>
</protein>
<organism evidence="4 6">
    <name type="scientific">Astyanax mexicanus</name>
    <name type="common">Blind cave fish</name>
    <name type="synonym">Astyanax fasciatus mexicanus</name>
    <dbReference type="NCBI Taxonomy" id="7994"/>
    <lineage>
        <taxon>Eukaryota</taxon>
        <taxon>Metazoa</taxon>
        <taxon>Chordata</taxon>
        <taxon>Craniata</taxon>
        <taxon>Vertebrata</taxon>
        <taxon>Euteleostomi</taxon>
        <taxon>Actinopterygii</taxon>
        <taxon>Neopterygii</taxon>
        <taxon>Teleostei</taxon>
        <taxon>Ostariophysi</taxon>
        <taxon>Characiformes</taxon>
        <taxon>Characoidei</taxon>
        <taxon>Acestrorhamphidae</taxon>
        <taxon>Acestrorhamphinae</taxon>
        <taxon>Astyanax</taxon>
    </lineage>
</organism>
<keyword evidence="1" id="KW-0862">Zinc</keyword>
<dbReference type="EMBL" id="JAICCE010000002">
    <property type="protein sequence ID" value="KAG9280717.1"/>
    <property type="molecule type" value="Genomic_DNA"/>
</dbReference>
<dbReference type="InterPro" id="IPR007527">
    <property type="entry name" value="Znf_SWIM"/>
</dbReference>
<evidence type="ECO:0000259" key="3">
    <source>
        <dbReference type="PROSITE" id="PS50966"/>
    </source>
</evidence>
<feature type="non-terminal residue" evidence="4">
    <location>
        <position position="1"/>
    </location>
</feature>
<keyword evidence="1" id="KW-0479">Metal-binding</keyword>
<feature type="compositionally biased region" description="Basic residues" evidence="2">
    <location>
        <begin position="364"/>
        <end position="376"/>
    </location>
</feature>
<feature type="region of interest" description="Disordered" evidence="2">
    <location>
        <begin position="343"/>
        <end position="376"/>
    </location>
</feature>
<dbReference type="PROSITE" id="PS50966">
    <property type="entry name" value="ZF_SWIM"/>
    <property type="match status" value="1"/>
</dbReference>
<evidence type="ECO:0000313" key="5">
    <source>
        <dbReference type="EMBL" id="KAG9280717.1"/>
    </source>
</evidence>
<sequence>EMEFQEHSVKILSDIERETKSARVSDYLKEHWLNIGVMWSNFGRQVFHHHSETNNVVERFFFGMKYNFLAGYANKRVDDLLLVLSSHVVKYYSHLDALKAAGRLRPKTSDALLGVERMKSRGLDHSVSWQCEGKCNVPSETVPGRMYLVDLVYTTCTCEYANLGNMCKHVLLAKCVSASSDIDVNGLRQTKADILYSRNEYVLDKLTVVVHSNGHIGIVNMKNMQCSCLSNSHGEVCVCLTLAQKLVGNTDLEEVGMCVTDSGPTDSEEPLTKWCIKDMVSDLNSWCNSTDYKTSLEVYSGVKHVHKLVFGRYTAVTRKRKIERLHSYRRRVELAKKHLHDMHNYSFSERGKRQNQTQHSDGKFKRKRSNRKTRVR</sequence>
<feature type="domain" description="SWIM-type" evidence="3">
    <location>
        <begin position="147"/>
        <end position="178"/>
    </location>
</feature>
<dbReference type="AlphaFoldDB" id="A0A8T2M543"/>
<dbReference type="PANTHER" id="PTHR33977:SF1">
    <property type="entry name" value="ZINC ION BINDING PROTEIN"/>
    <property type="match status" value="1"/>
</dbReference>
<name>A0A8T2M543_ASTMX</name>
<dbReference type="GO" id="GO:0008270">
    <property type="term" value="F:zinc ion binding"/>
    <property type="evidence" value="ECO:0007669"/>
    <property type="project" value="UniProtKB-KW"/>
</dbReference>
<evidence type="ECO:0000256" key="1">
    <source>
        <dbReference type="PROSITE-ProRule" id="PRU00325"/>
    </source>
</evidence>
<gene>
    <name evidence="5" type="ORF">AMEX_G3459</name>
    <name evidence="4" type="ORF">AMEX_G6008</name>
</gene>